<feature type="domain" description="Btz" evidence="14">
    <location>
        <begin position="305"/>
        <end position="435"/>
    </location>
</feature>
<dbReference type="SMART" id="SM01044">
    <property type="entry name" value="Btz"/>
    <property type="match status" value="1"/>
</dbReference>
<dbReference type="STRING" id="578455.G2QSY4"/>
<dbReference type="OrthoDB" id="5413466at2759"/>
<comment type="similarity">
    <text evidence="3">Belongs to the CASC3 family.</text>
</comment>
<keyword evidence="6" id="KW-0507">mRNA processing</keyword>
<keyword evidence="8" id="KW-0810">Translation regulation</keyword>
<feature type="region of interest" description="Disordered" evidence="13">
    <location>
        <begin position="178"/>
        <end position="265"/>
    </location>
</feature>
<dbReference type="GO" id="GO:0006417">
    <property type="term" value="P:regulation of translation"/>
    <property type="evidence" value="ECO:0007669"/>
    <property type="project" value="UniProtKB-KW"/>
</dbReference>
<evidence type="ECO:0000256" key="5">
    <source>
        <dbReference type="ARBA" id="ARBA00022490"/>
    </source>
</evidence>
<feature type="region of interest" description="Disordered" evidence="13">
    <location>
        <begin position="704"/>
        <end position="734"/>
    </location>
</feature>
<evidence type="ECO:0000256" key="12">
    <source>
        <dbReference type="ARBA" id="ARBA00023242"/>
    </source>
</evidence>
<sequence>MARVVFALQAAKGFVQLLSVVCLVHLDHIRPIRILPGRDFGIRDERSDFVSASSPPLGARSLVATAGQASPAQARKLAAGTQDFLSGLKAALSRFGLSSLKLTFPPHRSSEIRSLPPGPAEHNLGRVSPSSAFCPPDGSGTWRLCTWFVSRPKLIARQSSLPHTMAAAGTRRRKIIGHRRRIEDEAEDEGGLETLADLDDDSVTDGTIGSDEHDPADDSDTSNIDDSSPTSPNAQKPIGNGHAKTGLRRRTGSEPLKSPAAKAAQPVIADAETMLSKLSLADKENVTAEEVHFDDIKEAPRTKDAAPIVVSSASAAQQPPRLPQQELKRREHEEYRRRRDEDPTFVPNRGAFFLHDHRHAGPAANGFRPFPRGARGRGRGAFGSPFAPLSQVQNASDPIMNAVWKHDMHEVVAEAQPPRHSRYLPSHEGPPNGNGVIPTAPTSATPINRAMSTEKHIGNATIRVFIPPMDAPKLFPGVALKQYTKLPDHRPPLRRDKPVRISLPYHDPPVMPRYIFPASDRSFIFIPRAMRPNQQRTRAKAPRSILGSGVFSRGTSVWGGSVYGSVYTPSLALSRRSSIAPDLGREFVLSPTGSAISRAPLPVDAARPVVRLPPLAQATAPAPPAPPQPDAPQQAPESSISELPQPQTHPLPQKPAFQEAPPSAIPMHQPRPQKAVSVENIESPVQQQAANVPAPYQQAFHQQVPPQLPGGFARDSHARNPSYQSQFSSSTPLSQIPERAVHAAPFRPNAYAQPGFYGQQYATMPPQQGYYYPQTFGASMAPNANAPTFVPAAQQQPQQQQQQQQPPQPVVYAQPVQGDAPVPPPGGQGPPSQNLVEPRESQGAVYYDYYPQVNPMAPGYPPFAAAGQPYAAPGMVGMAGMGGMMTPSPDTFYYQQPMIYYPQ</sequence>
<feature type="region of interest" description="Disordered" evidence="13">
    <location>
        <begin position="617"/>
        <end position="676"/>
    </location>
</feature>
<evidence type="ECO:0000313" key="15">
    <source>
        <dbReference type="EMBL" id="AEO63509.1"/>
    </source>
</evidence>
<evidence type="ECO:0000256" key="6">
    <source>
        <dbReference type="ARBA" id="ARBA00022664"/>
    </source>
</evidence>
<evidence type="ECO:0000256" key="13">
    <source>
        <dbReference type="SAM" id="MobiDB-lite"/>
    </source>
</evidence>
<dbReference type="RefSeq" id="XP_003649845.1">
    <property type="nucleotide sequence ID" value="XM_003649797.1"/>
</dbReference>
<dbReference type="AlphaFoldDB" id="G2QSY4"/>
<dbReference type="KEGG" id="ttt:THITE_113168"/>
<evidence type="ECO:0000256" key="3">
    <source>
        <dbReference type="ARBA" id="ARBA00009548"/>
    </source>
</evidence>
<keyword evidence="10" id="KW-0866">Nonsense-mediated mRNA decay</keyword>
<proteinExistence type="inferred from homology"/>
<dbReference type="GO" id="GO:0003729">
    <property type="term" value="F:mRNA binding"/>
    <property type="evidence" value="ECO:0007669"/>
    <property type="project" value="InterPro"/>
</dbReference>
<gene>
    <name evidence="15" type="ORF">THITE_113168</name>
</gene>
<reference evidence="15 16" key="1">
    <citation type="journal article" date="2011" name="Nat. Biotechnol.">
        <title>Comparative genomic analysis of the thermophilic biomass-degrading fungi Myceliophthora thermophila and Thielavia terrestris.</title>
        <authorList>
            <person name="Berka R.M."/>
            <person name="Grigoriev I.V."/>
            <person name="Otillar R."/>
            <person name="Salamov A."/>
            <person name="Grimwood J."/>
            <person name="Reid I."/>
            <person name="Ishmael N."/>
            <person name="John T."/>
            <person name="Darmond C."/>
            <person name="Moisan M.-C."/>
            <person name="Henrissat B."/>
            <person name="Coutinho P.M."/>
            <person name="Lombard V."/>
            <person name="Natvig D.O."/>
            <person name="Lindquist E."/>
            <person name="Schmutz J."/>
            <person name="Lucas S."/>
            <person name="Harris P."/>
            <person name="Powlowski J."/>
            <person name="Bellemare A."/>
            <person name="Taylor D."/>
            <person name="Butler G."/>
            <person name="de Vries R.P."/>
            <person name="Allijn I.E."/>
            <person name="van den Brink J."/>
            <person name="Ushinsky S."/>
            <person name="Storms R."/>
            <person name="Powell A.J."/>
            <person name="Paulsen I.T."/>
            <person name="Elbourne L.D.H."/>
            <person name="Baker S.E."/>
            <person name="Magnuson J."/>
            <person name="LaBoissiere S."/>
            <person name="Clutterbuck A.J."/>
            <person name="Martinez D."/>
            <person name="Wogulis M."/>
            <person name="de Leon A.L."/>
            <person name="Rey M.W."/>
            <person name="Tsang A."/>
        </authorList>
    </citation>
    <scope>NUCLEOTIDE SEQUENCE [LARGE SCALE GENOMIC DNA]</scope>
    <source>
        <strain evidence="16">ATCC 38088 / NRRL 8126</strain>
    </source>
</reference>
<dbReference type="GO" id="GO:0035145">
    <property type="term" value="C:exon-exon junction complex"/>
    <property type="evidence" value="ECO:0007669"/>
    <property type="project" value="InterPro"/>
</dbReference>
<keyword evidence="4" id="KW-0813">Transport</keyword>
<dbReference type="GO" id="GO:0005737">
    <property type="term" value="C:cytoplasm"/>
    <property type="evidence" value="ECO:0007669"/>
    <property type="project" value="UniProtKB-SubCell"/>
</dbReference>
<feature type="compositionally biased region" description="Basic and acidic residues" evidence="13">
    <location>
        <begin position="326"/>
        <end position="342"/>
    </location>
</feature>
<organism evidence="15 16">
    <name type="scientific">Thermothielavioides terrestris (strain ATCC 38088 / NRRL 8126)</name>
    <name type="common">Thielavia terrestris</name>
    <dbReference type="NCBI Taxonomy" id="578455"/>
    <lineage>
        <taxon>Eukaryota</taxon>
        <taxon>Fungi</taxon>
        <taxon>Dikarya</taxon>
        <taxon>Ascomycota</taxon>
        <taxon>Pezizomycotina</taxon>
        <taxon>Sordariomycetes</taxon>
        <taxon>Sordariomycetidae</taxon>
        <taxon>Sordariales</taxon>
        <taxon>Chaetomiaceae</taxon>
        <taxon>Thermothielavioides</taxon>
        <taxon>Thermothielavioides terrestris</taxon>
    </lineage>
</organism>
<keyword evidence="9" id="KW-0694">RNA-binding</keyword>
<name>G2QSY4_THETT</name>
<evidence type="ECO:0000256" key="2">
    <source>
        <dbReference type="ARBA" id="ARBA00004496"/>
    </source>
</evidence>
<keyword evidence="12" id="KW-0539">Nucleus</keyword>
<comment type="subcellular location">
    <subcellularLocation>
        <location evidence="2">Cytoplasm</location>
    </subcellularLocation>
    <subcellularLocation>
        <location evidence="1">Nucleus</location>
    </subcellularLocation>
</comment>
<evidence type="ECO:0000256" key="10">
    <source>
        <dbReference type="ARBA" id="ARBA00023161"/>
    </source>
</evidence>
<dbReference type="GO" id="GO:0006397">
    <property type="term" value="P:mRNA processing"/>
    <property type="evidence" value="ECO:0007669"/>
    <property type="project" value="UniProtKB-KW"/>
</dbReference>
<dbReference type="GO" id="GO:0000184">
    <property type="term" value="P:nuclear-transcribed mRNA catabolic process, nonsense-mediated decay"/>
    <property type="evidence" value="ECO:0007669"/>
    <property type="project" value="UniProtKB-KW"/>
</dbReference>
<dbReference type="GO" id="GO:0008380">
    <property type="term" value="P:RNA splicing"/>
    <property type="evidence" value="ECO:0007669"/>
    <property type="project" value="UniProtKB-KW"/>
</dbReference>
<evidence type="ECO:0000256" key="4">
    <source>
        <dbReference type="ARBA" id="ARBA00022448"/>
    </source>
</evidence>
<dbReference type="Proteomes" id="UP000008181">
    <property type="component" value="Chromosome 1"/>
</dbReference>
<dbReference type="InterPro" id="IPR018545">
    <property type="entry name" value="Btz_dom"/>
</dbReference>
<dbReference type="GeneID" id="11523964"/>
<keyword evidence="7" id="KW-0509">mRNA transport</keyword>
<evidence type="ECO:0000256" key="11">
    <source>
        <dbReference type="ARBA" id="ARBA00023187"/>
    </source>
</evidence>
<feature type="compositionally biased region" description="Polar residues" evidence="13">
    <location>
        <begin position="719"/>
        <end position="734"/>
    </location>
</feature>
<dbReference type="HOGENOM" id="CLU_018142_0_0_1"/>
<evidence type="ECO:0000256" key="8">
    <source>
        <dbReference type="ARBA" id="ARBA00022845"/>
    </source>
</evidence>
<feature type="region of interest" description="Disordered" evidence="13">
    <location>
        <begin position="310"/>
        <end position="347"/>
    </location>
</feature>
<keyword evidence="5" id="KW-0963">Cytoplasm</keyword>
<evidence type="ECO:0000256" key="9">
    <source>
        <dbReference type="ARBA" id="ARBA00022884"/>
    </source>
</evidence>
<feature type="compositionally biased region" description="Low complexity" evidence="13">
    <location>
        <begin position="221"/>
        <end position="233"/>
    </location>
</feature>
<evidence type="ECO:0000256" key="1">
    <source>
        <dbReference type="ARBA" id="ARBA00004123"/>
    </source>
</evidence>
<protein>
    <recommendedName>
        <fullName evidence="14">Btz domain-containing protein</fullName>
    </recommendedName>
</protein>
<dbReference type="EMBL" id="CP003009">
    <property type="protein sequence ID" value="AEO63509.1"/>
    <property type="molecule type" value="Genomic_DNA"/>
</dbReference>
<feature type="compositionally biased region" description="Polar residues" evidence="13">
    <location>
        <begin position="637"/>
        <end position="646"/>
    </location>
</feature>
<keyword evidence="16" id="KW-1185">Reference proteome</keyword>
<dbReference type="Pfam" id="PF09405">
    <property type="entry name" value="Btz"/>
    <property type="match status" value="1"/>
</dbReference>
<evidence type="ECO:0000256" key="7">
    <source>
        <dbReference type="ARBA" id="ARBA00022816"/>
    </source>
</evidence>
<feature type="compositionally biased region" description="Acidic residues" evidence="13">
    <location>
        <begin position="184"/>
        <end position="203"/>
    </location>
</feature>
<dbReference type="GO" id="GO:0051028">
    <property type="term" value="P:mRNA transport"/>
    <property type="evidence" value="ECO:0007669"/>
    <property type="project" value="UniProtKB-KW"/>
</dbReference>
<accession>G2QSY4</accession>
<keyword evidence="11" id="KW-0508">mRNA splicing</keyword>
<feature type="region of interest" description="Disordered" evidence="13">
    <location>
        <begin position="791"/>
        <end position="838"/>
    </location>
</feature>
<dbReference type="eggNOG" id="ENOG502QUZZ">
    <property type="taxonomic scope" value="Eukaryota"/>
</dbReference>
<evidence type="ECO:0000259" key="14">
    <source>
        <dbReference type="SMART" id="SM01044"/>
    </source>
</evidence>
<feature type="compositionally biased region" description="Low complexity" evidence="13">
    <location>
        <begin position="791"/>
        <end position="820"/>
    </location>
</feature>
<feature type="compositionally biased region" description="Low complexity" evidence="13">
    <location>
        <begin position="310"/>
        <end position="325"/>
    </location>
</feature>
<evidence type="ECO:0000313" key="16">
    <source>
        <dbReference type="Proteomes" id="UP000008181"/>
    </source>
</evidence>
<feature type="compositionally biased region" description="Pro residues" evidence="13">
    <location>
        <begin position="621"/>
        <end position="630"/>
    </location>
</feature>